<comment type="caution">
    <text evidence="2">The sequence shown here is derived from an EMBL/GenBank/DDBJ whole genome shotgun (WGS) entry which is preliminary data.</text>
</comment>
<evidence type="ECO:0000313" key="3">
    <source>
        <dbReference type="Proteomes" id="UP001519293"/>
    </source>
</evidence>
<sequence length="57" mass="6305">MPKAKQYVDQGITSVQSTVNTLQQALHSAEKQDNKDKIQEAINALNSAQEQLSGYQD</sequence>
<protein>
    <submittedName>
        <fullName evidence="2">Uncharacterized protein</fullName>
    </submittedName>
</protein>
<organism evidence="2 3">
    <name type="scientific">Cytobacillus eiseniae</name>
    <dbReference type="NCBI Taxonomy" id="762947"/>
    <lineage>
        <taxon>Bacteria</taxon>
        <taxon>Bacillati</taxon>
        <taxon>Bacillota</taxon>
        <taxon>Bacilli</taxon>
        <taxon>Bacillales</taxon>
        <taxon>Bacillaceae</taxon>
        <taxon>Cytobacillus</taxon>
    </lineage>
</organism>
<accession>A0ABS4RF87</accession>
<dbReference type="RefSeq" id="WP_162840522.1">
    <property type="nucleotide sequence ID" value="NZ_JAGIKZ010000006.1"/>
</dbReference>
<dbReference type="Proteomes" id="UP001519293">
    <property type="component" value="Unassembled WGS sequence"/>
</dbReference>
<reference evidence="2 3" key="1">
    <citation type="submission" date="2021-03" db="EMBL/GenBank/DDBJ databases">
        <title>Genomic Encyclopedia of Type Strains, Phase IV (KMG-IV): sequencing the most valuable type-strain genomes for metagenomic binning, comparative biology and taxonomic classification.</title>
        <authorList>
            <person name="Goeker M."/>
        </authorList>
    </citation>
    <scope>NUCLEOTIDE SEQUENCE [LARGE SCALE GENOMIC DNA]</scope>
    <source>
        <strain evidence="2 3">DSM 26675</strain>
    </source>
</reference>
<evidence type="ECO:0000313" key="2">
    <source>
        <dbReference type="EMBL" id="MBP2240974.1"/>
    </source>
</evidence>
<keyword evidence="1" id="KW-0175">Coiled coil</keyword>
<gene>
    <name evidence="2" type="ORF">J2Z40_001534</name>
</gene>
<feature type="coiled-coil region" evidence="1">
    <location>
        <begin position="12"/>
        <end position="51"/>
    </location>
</feature>
<proteinExistence type="predicted"/>
<keyword evidence="3" id="KW-1185">Reference proteome</keyword>
<dbReference type="EMBL" id="JAGIKZ010000006">
    <property type="protein sequence ID" value="MBP2240974.1"/>
    <property type="molecule type" value="Genomic_DNA"/>
</dbReference>
<name>A0ABS4RF87_9BACI</name>
<evidence type="ECO:0000256" key="1">
    <source>
        <dbReference type="SAM" id="Coils"/>
    </source>
</evidence>